<dbReference type="PANTHER" id="PTHR11999:SF70">
    <property type="entry name" value="MIP05841P"/>
    <property type="match status" value="1"/>
</dbReference>
<keyword evidence="9" id="KW-1185">Reference proteome</keyword>
<dbReference type="EMBL" id="MU004234">
    <property type="protein sequence ID" value="KAF2670533.1"/>
    <property type="molecule type" value="Genomic_DNA"/>
</dbReference>
<dbReference type="InterPro" id="IPR021115">
    <property type="entry name" value="Pyridoxal-P_BS"/>
</dbReference>
<dbReference type="InterPro" id="IPR010977">
    <property type="entry name" value="Aromatic_deC"/>
</dbReference>
<dbReference type="OrthoDB" id="639767at2759"/>
<organism evidence="8 9">
    <name type="scientific">Microthyrium microscopicum</name>
    <dbReference type="NCBI Taxonomy" id="703497"/>
    <lineage>
        <taxon>Eukaryota</taxon>
        <taxon>Fungi</taxon>
        <taxon>Dikarya</taxon>
        <taxon>Ascomycota</taxon>
        <taxon>Pezizomycotina</taxon>
        <taxon>Dothideomycetes</taxon>
        <taxon>Dothideomycetes incertae sedis</taxon>
        <taxon>Microthyriales</taxon>
        <taxon>Microthyriaceae</taxon>
        <taxon>Microthyrium</taxon>
    </lineage>
</organism>
<evidence type="ECO:0000313" key="8">
    <source>
        <dbReference type="EMBL" id="KAF2670533.1"/>
    </source>
</evidence>
<evidence type="ECO:0000256" key="5">
    <source>
        <dbReference type="ARBA" id="ARBA00023239"/>
    </source>
</evidence>
<gene>
    <name evidence="8" type="ORF">BT63DRAFT_424462</name>
</gene>
<sequence length="525" mass="57699">MDTNQFREAAHAAIEDIIEYYNTLPSRQVVSSVSPGYLAPQLPTTAPTTGEPWSAIQPDIDRLIMPGLTHWQHPNFMAFFPANASFPGIVGEMYSSAFTAAAFNWLCSPAITELETVMLDWVAQMLGLPECFLSKGEGGGVIQGTASEVIATVMVAARERALGRQAKGLEGKEAEDRIDACRGKMVALGSEQAHSSTQKGAIIAGTKFRTVSTKREDNYAMKGAEVKRVLEECKANGLIPYYITVSLGTTGTCAVDEFDAIAEVLKDWPDVWVHVDAAYAGSALVLPEYQHLTKSFVHFDSFNVNMHKWMLTNFDCSCMYVKKRSDLTTALSITPSYLRNAFSDSGLVTDYRDWQIPLGRRFRALKVWFVLRSYGISGIQAHIRGHIRLGEIFGSLIKTRPDVFEILTGPVFALTVFTVLPRRKAGGGTRGDLPDSSHERYLNDFTPDASGQALMEANAVTQKMYERVNEKGEIYITSSVIGGVYAIRVVSGSPAAEEKYIRRAFEILVETAEEVLGEPGNAAKD</sequence>
<keyword evidence="3" id="KW-0210">Decarboxylase</keyword>
<dbReference type="GO" id="GO:0019752">
    <property type="term" value="P:carboxylic acid metabolic process"/>
    <property type="evidence" value="ECO:0007669"/>
    <property type="project" value="InterPro"/>
</dbReference>
<evidence type="ECO:0000256" key="7">
    <source>
        <dbReference type="RuleBase" id="RU000382"/>
    </source>
</evidence>
<dbReference type="InterPro" id="IPR015421">
    <property type="entry name" value="PyrdxlP-dep_Trfase_major"/>
</dbReference>
<proteinExistence type="inferred from homology"/>
<keyword evidence="5 7" id="KW-0456">Lyase</keyword>
<reference evidence="8" key="1">
    <citation type="journal article" date="2020" name="Stud. Mycol.">
        <title>101 Dothideomycetes genomes: a test case for predicting lifestyles and emergence of pathogens.</title>
        <authorList>
            <person name="Haridas S."/>
            <person name="Albert R."/>
            <person name="Binder M."/>
            <person name="Bloem J."/>
            <person name="Labutti K."/>
            <person name="Salamov A."/>
            <person name="Andreopoulos B."/>
            <person name="Baker S."/>
            <person name="Barry K."/>
            <person name="Bills G."/>
            <person name="Bluhm B."/>
            <person name="Cannon C."/>
            <person name="Castanera R."/>
            <person name="Culley D."/>
            <person name="Daum C."/>
            <person name="Ezra D."/>
            <person name="Gonzalez J."/>
            <person name="Henrissat B."/>
            <person name="Kuo A."/>
            <person name="Liang C."/>
            <person name="Lipzen A."/>
            <person name="Lutzoni F."/>
            <person name="Magnuson J."/>
            <person name="Mondo S."/>
            <person name="Nolan M."/>
            <person name="Ohm R."/>
            <person name="Pangilinan J."/>
            <person name="Park H.-J."/>
            <person name="Ramirez L."/>
            <person name="Alfaro M."/>
            <person name="Sun H."/>
            <person name="Tritt A."/>
            <person name="Yoshinaga Y."/>
            <person name="Zwiers L.-H."/>
            <person name="Turgeon B."/>
            <person name="Goodwin S."/>
            <person name="Spatafora J."/>
            <person name="Crous P."/>
            <person name="Grigoriev I."/>
        </authorList>
    </citation>
    <scope>NUCLEOTIDE SEQUENCE</scope>
    <source>
        <strain evidence="8">CBS 115976</strain>
    </source>
</reference>
<evidence type="ECO:0000313" key="9">
    <source>
        <dbReference type="Proteomes" id="UP000799302"/>
    </source>
</evidence>
<evidence type="ECO:0000256" key="6">
    <source>
        <dbReference type="PIRSR" id="PIRSR602129-50"/>
    </source>
</evidence>
<evidence type="ECO:0000256" key="3">
    <source>
        <dbReference type="ARBA" id="ARBA00022793"/>
    </source>
</evidence>
<dbReference type="AlphaFoldDB" id="A0A6A6UGH0"/>
<comment type="cofactor">
    <cofactor evidence="1 6 7">
        <name>pyridoxal 5'-phosphate</name>
        <dbReference type="ChEBI" id="CHEBI:597326"/>
    </cofactor>
</comment>
<dbReference type="GO" id="GO:0016831">
    <property type="term" value="F:carboxy-lyase activity"/>
    <property type="evidence" value="ECO:0007669"/>
    <property type="project" value="UniProtKB-KW"/>
</dbReference>
<dbReference type="Gene3D" id="3.90.1150.10">
    <property type="entry name" value="Aspartate Aminotransferase, domain 1"/>
    <property type="match status" value="1"/>
</dbReference>
<dbReference type="Pfam" id="PF00282">
    <property type="entry name" value="Pyridoxal_deC"/>
    <property type="match status" value="1"/>
</dbReference>
<accession>A0A6A6UGH0</accession>
<name>A0A6A6UGH0_9PEZI</name>
<dbReference type="PRINTS" id="PR00800">
    <property type="entry name" value="YHDCRBOXLASE"/>
</dbReference>
<evidence type="ECO:0000256" key="4">
    <source>
        <dbReference type="ARBA" id="ARBA00022898"/>
    </source>
</evidence>
<keyword evidence="4 6" id="KW-0663">Pyridoxal phosphate</keyword>
<feature type="modified residue" description="N6-(pyridoxal phosphate)lysine" evidence="6">
    <location>
        <position position="308"/>
    </location>
</feature>
<evidence type="ECO:0000256" key="1">
    <source>
        <dbReference type="ARBA" id="ARBA00001933"/>
    </source>
</evidence>
<dbReference type="InterPro" id="IPR015424">
    <property type="entry name" value="PyrdxlP-dep_Trfase"/>
</dbReference>
<dbReference type="Gene3D" id="1.20.1340.10">
    <property type="entry name" value="dopa decarboxylase, N-terminal domain"/>
    <property type="match status" value="1"/>
</dbReference>
<dbReference type="InterPro" id="IPR015422">
    <property type="entry name" value="PyrdxlP-dep_Trfase_small"/>
</dbReference>
<dbReference type="PANTHER" id="PTHR11999">
    <property type="entry name" value="GROUP II PYRIDOXAL-5-PHOSPHATE DECARBOXYLASE"/>
    <property type="match status" value="1"/>
</dbReference>
<dbReference type="GO" id="GO:0030170">
    <property type="term" value="F:pyridoxal phosphate binding"/>
    <property type="evidence" value="ECO:0007669"/>
    <property type="project" value="InterPro"/>
</dbReference>
<comment type="similarity">
    <text evidence="2 7">Belongs to the group II decarboxylase family.</text>
</comment>
<dbReference type="Gene3D" id="3.40.640.10">
    <property type="entry name" value="Type I PLP-dependent aspartate aminotransferase-like (Major domain)"/>
    <property type="match status" value="1"/>
</dbReference>
<dbReference type="InterPro" id="IPR002129">
    <property type="entry name" value="PyrdxlP-dep_de-COase"/>
</dbReference>
<dbReference type="PROSITE" id="PS00392">
    <property type="entry name" value="DDC_GAD_HDC_YDC"/>
    <property type="match status" value="1"/>
</dbReference>
<dbReference type="GO" id="GO:0005737">
    <property type="term" value="C:cytoplasm"/>
    <property type="evidence" value="ECO:0007669"/>
    <property type="project" value="TreeGrafter"/>
</dbReference>
<dbReference type="Proteomes" id="UP000799302">
    <property type="component" value="Unassembled WGS sequence"/>
</dbReference>
<protein>
    <submittedName>
        <fullName evidence="8">Aromatic-L-amino-acid decarboxylase</fullName>
    </submittedName>
</protein>
<dbReference type="SUPFAM" id="SSF53383">
    <property type="entry name" value="PLP-dependent transferases"/>
    <property type="match status" value="1"/>
</dbReference>
<evidence type="ECO:0000256" key="2">
    <source>
        <dbReference type="ARBA" id="ARBA00009533"/>
    </source>
</evidence>
<dbReference type="GO" id="GO:0006520">
    <property type="term" value="P:amino acid metabolic process"/>
    <property type="evidence" value="ECO:0007669"/>
    <property type="project" value="InterPro"/>
</dbReference>